<accession>A0ABD0L2R5</accession>
<evidence type="ECO:0000313" key="2">
    <source>
        <dbReference type="EMBL" id="KAK7493684.1"/>
    </source>
</evidence>
<feature type="compositionally biased region" description="Acidic residues" evidence="1">
    <location>
        <begin position="384"/>
        <end position="398"/>
    </location>
</feature>
<feature type="compositionally biased region" description="Polar residues" evidence="1">
    <location>
        <begin position="253"/>
        <end position="264"/>
    </location>
</feature>
<dbReference type="EMBL" id="JACVVK020000090">
    <property type="protein sequence ID" value="KAK7493684.1"/>
    <property type="molecule type" value="Genomic_DNA"/>
</dbReference>
<keyword evidence="3" id="KW-1185">Reference proteome</keyword>
<feature type="compositionally biased region" description="Polar residues" evidence="1">
    <location>
        <begin position="160"/>
        <end position="171"/>
    </location>
</feature>
<reference evidence="2 3" key="1">
    <citation type="journal article" date="2023" name="Sci. Data">
        <title>Genome assembly of the Korean intertidal mud-creeper Batillaria attramentaria.</title>
        <authorList>
            <person name="Patra A.K."/>
            <person name="Ho P.T."/>
            <person name="Jun S."/>
            <person name="Lee S.J."/>
            <person name="Kim Y."/>
            <person name="Won Y.J."/>
        </authorList>
    </citation>
    <scope>NUCLEOTIDE SEQUENCE [LARGE SCALE GENOMIC DNA]</scope>
    <source>
        <strain evidence="2">Wonlab-2016</strain>
    </source>
</reference>
<sequence length="398" mass="43511">MNISVNSSDTLTLTSKPKQALQKPAQASKEKKPKVQESTEPVAKVQTESTQDKKKIHRQKKSDTSQSPSSTEAHHFKKPKKRKQSEVAVNAEEKLEVPKKRKKGNAIQRSVGPAAKSPERTEATPSKEQDSKDFFASLKLEAQSCEEGSQKKKLKLQKKGTVQISEKTPSLENPSSAEKPSKKKKRNAETHPDAEGKVKPTKRKPEKKTAVSATDEKKKSKSQKFMVPSRQSADGGTKAETTVTSEDKHGSPHRQNTAPKSNTQDSKKARGTSRVVPSPSNEAKAKVPYPERKELSGKRSSSTISADRDQFVPDNDVPHDVLELNDEEDVLPMLSETKAAIVSTDDVIEGGGDDSDCLDLDLEEDIPIPCLQQVMGVKGKGQSDDDGADSDPLEMAED</sequence>
<organism evidence="2 3">
    <name type="scientific">Batillaria attramentaria</name>
    <dbReference type="NCBI Taxonomy" id="370345"/>
    <lineage>
        <taxon>Eukaryota</taxon>
        <taxon>Metazoa</taxon>
        <taxon>Spiralia</taxon>
        <taxon>Lophotrochozoa</taxon>
        <taxon>Mollusca</taxon>
        <taxon>Gastropoda</taxon>
        <taxon>Caenogastropoda</taxon>
        <taxon>Sorbeoconcha</taxon>
        <taxon>Cerithioidea</taxon>
        <taxon>Batillariidae</taxon>
        <taxon>Batillaria</taxon>
    </lineage>
</organism>
<evidence type="ECO:0000313" key="3">
    <source>
        <dbReference type="Proteomes" id="UP001519460"/>
    </source>
</evidence>
<feature type="compositionally biased region" description="Polar residues" evidence="1">
    <location>
        <begin position="229"/>
        <end position="244"/>
    </location>
</feature>
<dbReference type="Proteomes" id="UP001519460">
    <property type="component" value="Unassembled WGS sequence"/>
</dbReference>
<proteinExistence type="predicted"/>
<feature type="compositionally biased region" description="Basic and acidic residues" evidence="1">
    <location>
        <begin position="117"/>
        <end position="133"/>
    </location>
</feature>
<feature type="compositionally biased region" description="Polar residues" evidence="1">
    <location>
        <begin position="1"/>
        <end position="17"/>
    </location>
</feature>
<feature type="compositionally biased region" description="Basic and acidic residues" evidence="1">
    <location>
        <begin position="306"/>
        <end position="319"/>
    </location>
</feature>
<feature type="compositionally biased region" description="Basic and acidic residues" evidence="1">
    <location>
        <begin position="28"/>
        <end position="37"/>
    </location>
</feature>
<evidence type="ECO:0000256" key="1">
    <source>
        <dbReference type="SAM" id="MobiDB-lite"/>
    </source>
</evidence>
<feature type="compositionally biased region" description="Basic and acidic residues" evidence="1">
    <location>
        <begin position="187"/>
        <end position="198"/>
    </location>
</feature>
<dbReference type="AlphaFoldDB" id="A0ABD0L2R5"/>
<protein>
    <submittedName>
        <fullName evidence="2">Uncharacterized protein</fullName>
    </submittedName>
</protein>
<comment type="caution">
    <text evidence="2">The sequence shown here is derived from an EMBL/GenBank/DDBJ whole genome shotgun (WGS) entry which is preliminary data.</text>
</comment>
<feature type="region of interest" description="Disordered" evidence="1">
    <location>
        <begin position="1"/>
        <end position="319"/>
    </location>
</feature>
<gene>
    <name evidence="2" type="ORF">BaRGS_00015013</name>
</gene>
<name>A0ABD0L2R5_9CAEN</name>
<feature type="region of interest" description="Disordered" evidence="1">
    <location>
        <begin position="375"/>
        <end position="398"/>
    </location>
</feature>
<feature type="compositionally biased region" description="Basic and acidic residues" evidence="1">
    <location>
        <begin position="283"/>
        <end position="297"/>
    </location>
</feature>